<dbReference type="AlphaFoldDB" id="A0A8J8T0J1"/>
<dbReference type="PANTHER" id="PTHR45618">
    <property type="entry name" value="MITOCHONDRIAL DICARBOXYLATE CARRIER-RELATED"/>
    <property type="match status" value="1"/>
</dbReference>
<keyword evidence="11" id="KW-1185">Reference proteome</keyword>
<dbReference type="Proteomes" id="UP000785679">
    <property type="component" value="Unassembled WGS sequence"/>
</dbReference>
<evidence type="ECO:0000256" key="6">
    <source>
        <dbReference type="ARBA" id="ARBA00022989"/>
    </source>
</evidence>
<dbReference type="EMBL" id="RRYP01011483">
    <property type="protein sequence ID" value="TNV77704.1"/>
    <property type="molecule type" value="Genomic_DNA"/>
</dbReference>
<dbReference type="Gene3D" id="1.50.40.10">
    <property type="entry name" value="Mitochondrial carrier domain"/>
    <property type="match status" value="2"/>
</dbReference>
<keyword evidence="7 8" id="KW-0472">Membrane</keyword>
<dbReference type="InterPro" id="IPR023395">
    <property type="entry name" value="MCP_dom_sf"/>
</dbReference>
<dbReference type="PROSITE" id="PS50920">
    <property type="entry name" value="SOLCAR"/>
    <property type="match status" value="1"/>
</dbReference>
<proteinExistence type="inferred from homology"/>
<evidence type="ECO:0000256" key="4">
    <source>
        <dbReference type="ARBA" id="ARBA00022692"/>
    </source>
</evidence>
<keyword evidence="6" id="KW-1133">Transmembrane helix</keyword>
<feature type="repeat" description="Solcar" evidence="8">
    <location>
        <begin position="13"/>
        <end position="128"/>
    </location>
</feature>
<dbReference type="InterPro" id="IPR050391">
    <property type="entry name" value="Mito_Metabolite_Transporter"/>
</dbReference>
<comment type="caution">
    <text evidence="10">The sequence shown here is derived from an EMBL/GenBank/DDBJ whole genome shotgun (WGS) entry which is preliminary data.</text>
</comment>
<reference evidence="10" key="1">
    <citation type="submission" date="2019-06" db="EMBL/GenBank/DDBJ databases">
        <authorList>
            <person name="Zheng W."/>
        </authorList>
    </citation>
    <scope>NUCLEOTIDE SEQUENCE</scope>
    <source>
        <strain evidence="10">QDHG01</strain>
    </source>
</reference>
<evidence type="ECO:0000256" key="1">
    <source>
        <dbReference type="ARBA" id="ARBA00004141"/>
    </source>
</evidence>
<name>A0A8J8T0J1_HALGN</name>
<evidence type="ECO:0000256" key="8">
    <source>
        <dbReference type="PROSITE-ProRule" id="PRU00282"/>
    </source>
</evidence>
<dbReference type="InterPro" id="IPR018108">
    <property type="entry name" value="MCP_transmembrane"/>
</dbReference>
<comment type="similarity">
    <text evidence="2 9">Belongs to the mitochondrial carrier (TC 2.A.29) family.</text>
</comment>
<gene>
    <name evidence="10" type="ORF">FGO68_gene6702</name>
</gene>
<dbReference type="GO" id="GO:0016020">
    <property type="term" value="C:membrane"/>
    <property type="evidence" value="ECO:0007669"/>
    <property type="project" value="UniProtKB-SubCell"/>
</dbReference>
<keyword evidence="5" id="KW-0677">Repeat</keyword>
<evidence type="ECO:0000313" key="11">
    <source>
        <dbReference type="Proteomes" id="UP000785679"/>
    </source>
</evidence>
<keyword evidence="4 8" id="KW-0812">Transmembrane</keyword>
<evidence type="ECO:0000256" key="7">
    <source>
        <dbReference type="ARBA" id="ARBA00023136"/>
    </source>
</evidence>
<dbReference type="OrthoDB" id="434730at2759"/>
<evidence type="ECO:0000256" key="3">
    <source>
        <dbReference type="ARBA" id="ARBA00022448"/>
    </source>
</evidence>
<sequence>MQVQKAEGESAIKFFFKNVATAATAACVAEIATIPIDTVKVRLQIQSKISDGKPPKYSGFLGTAKTISKEEGFLALYNGKYSGVVDCVSQTFKSDGFLAFYKGFTPNFLRLASWNVTMFVTYEQLKGIVFPPAPKKE</sequence>
<dbReference type="SUPFAM" id="SSF103506">
    <property type="entry name" value="Mitochondrial carrier"/>
    <property type="match status" value="1"/>
</dbReference>
<evidence type="ECO:0000313" key="10">
    <source>
        <dbReference type="EMBL" id="TNV77704.1"/>
    </source>
</evidence>
<evidence type="ECO:0000256" key="2">
    <source>
        <dbReference type="ARBA" id="ARBA00006375"/>
    </source>
</evidence>
<evidence type="ECO:0000256" key="9">
    <source>
        <dbReference type="RuleBase" id="RU000488"/>
    </source>
</evidence>
<dbReference type="Pfam" id="PF00153">
    <property type="entry name" value="Mito_carr"/>
    <property type="match status" value="1"/>
</dbReference>
<accession>A0A8J8T0J1</accession>
<comment type="subcellular location">
    <subcellularLocation>
        <location evidence="1">Membrane</location>
        <topology evidence="1">Multi-pass membrane protein</topology>
    </subcellularLocation>
</comment>
<protein>
    <submittedName>
        <fullName evidence="10">Uncharacterized protein</fullName>
    </submittedName>
</protein>
<keyword evidence="3 9" id="KW-0813">Transport</keyword>
<organism evidence="10 11">
    <name type="scientific">Halteria grandinella</name>
    <dbReference type="NCBI Taxonomy" id="5974"/>
    <lineage>
        <taxon>Eukaryota</taxon>
        <taxon>Sar</taxon>
        <taxon>Alveolata</taxon>
        <taxon>Ciliophora</taxon>
        <taxon>Intramacronucleata</taxon>
        <taxon>Spirotrichea</taxon>
        <taxon>Stichotrichia</taxon>
        <taxon>Sporadotrichida</taxon>
        <taxon>Halteriidae</taxon>
        <taxon>Halteria</taxon>
    </lineage>
</organism>
<evidence type="ECO:0000256" key="5">
    <source>
        <dbReference type="ARBA" id="ARBA00022737"/>
    </source>
</evidence>